<dbReference type="SUPFAM" id="SSF81383">
    <property type="entry name" value="F-box domain"/>
    <property type="match status" value="1"/>
</dbReference>
<reference evidence="3" key="1">
    <citation type="submission" date="2015-07" db="EMBL/GenBank/DDBJ databases">
        <title>Transcriptome Assembly of Anthurium amnicola.</title>
        <authorList>
            <person name="Suzuki J."/>
        </authorList>
    </citation>
    <scope>NUCLEOTIDE SEQUENCE</scope>
</reference>
<evidence type="ECO:0000313" key="3">
    <source>
        <dbReference type="EMBL" id="JAT48913.1"/>
    </source>
</evidence>
<dbReference type="InterPro" id="IPR001810">
    <property type="entry name" value="F-box_dom"/>
</dbReference>
<dbReference type="InterPro" id="IPR036047">
    <property type="entry name" value="F-box-like_dom_sf"/>
</dbReference>
<dbReference type="Pfam" id="PF12937">
    <property type="entry name" value="F-box-like"/>
    <property type="match status" value="1"/>
</dbReference>
<dbReference type="PROSITE" id="PS50181">
    <property type="entry name" value="FBOX"/>
    <property type="match status" value="1"/>
</dbReference>
<dbReference type="AlphaFoldDB" id="A0A1D1Y2Q2"/>
<dbReference type="Gene3D" id="1.20.1280.50">
    <property type="match status" value="1"/>
</dbReference>
<gene>
    <name evidence="3" type="primary">tyr</name>
    <name evidence="3" type="ORF">g.27849</name>
</gene>
<sequence>MGEPNNTVSRGRKRKGSSKSGPKNSKRKVSTSTTDTIVKQEPITASPVSLPKNLELPISEIPQYNSSSNIQFNPNDDHPQQLNLETSISKKNLTDIPNEIFVQICANLHPNDLFSLTLVCKKLKGLLCSPGSKDTQAIWRTSRMAFMEFLRAPPPFKMDEKSYIVLKQLEKGCQFCREKNFVKVYWEFRVRCCELCLDENTMSRDKLFIDHCIPSEIFRTLPHIFRDASHYYWKKDVTNATYEFYNLRNEEKQDWVEQNEEIVNRMMQEILINKREEQSEQMMKIDGCIMSQSAANPNYMPQLPTPQKRLIIRQPTTPMNITPIPNMAPVNSIANMVSAPTIPSMGLTNPQPQFQQFNQIIPQMQNMMNRSQFMITTPPVQQFYPQSFVPRITRQMVSPQQQMIPSHMMAGAPQMLTQPQMLTPQMVSSQMVSPHCFGTSQFPQF</sequence>
<protein>
    <submittedName>
        <fullName evidence="3">Tyrosinase</fullName>
    </submittedName>
</protein>
<accession>A0A1D1Y2Q2</accession>
<feature type="region of interest" description="Disordered" evidence="1">
    <location>
        <begin position="1"/>
        <end position="44"/>
    </location>
</feature>
<evidence type="ECO:0000256" key="1">
    <source>
        <dbReference type="SAM" id="MobiDB-lite"/>
    </source>
</evidence>
<evidence type="ECO:0000259" key="2">
    <source>
        <dbReference type="PROSITE" id="PS50181"/>
    </source>
</evidence>
<dbReference type="CDD" id="cd09917">
    <property type="entry name" value="F-box_SF"/>
    <property type="match status" value="1"/>
</dbReference>
<organism evidence="3">
    <name type="scientific">Anthurium amnicola</name>
    <dbReference type="NCBI Taxonomy" id="1678845"/>
    <lineage>
        <taxon>Eukaryota</taxon>
        <taxon>Viridiplantae</taxon>
        <taxon>Streptophyta</taxon>
        <taxon>Embryophyta</taxon>
        <taxon>Tracheophyta</taxon>
        <taxon>Spermatophyta</taxon>
        <taxon>Magnoliopsida</taxon>
        <taxon>Liliopsida</taxon>
        <taxon>Araceae</taxon>
        <taxon>Pothoideae</taxon>
        <taxon>Potheae</taxon>
        <taxon>Anthurium</taxon>
    </lineage>
</organism>
<feature type="domain" description="F-box" evidence="2">
    <location>
        <begin position="90"/>
        <end position="142"/>
    </location>
</feature>
<dbReference type="EMBL" id="GDJX01019023">
    <property type="protein sequence ID" value="JAT48913.1"/>
    <property type="molecule type" value="Transcribed_RNA"/>
</dbReference>
<proteinExistence type="predicted"/>
<name>A0A1D1Y2Q2_9ARAE</name>